<evidence type="ECO:0000256" key="1">
    <source>
        <dbReference type="SAM" id="MobiDB-lite"/>
    </source>
</evidence>
<evidence type="ECO:0000256" key="2">
    <source>
        <dbReference type="SAM" id="Phobius"/>
    </source>
</evidence>
<proteinExistence type="predicted"/>
<keyword evidence="2" id="KW-0472">Membrane</keyword>
<feature type="region of interest" description="Disordered" evidence="1">
    <location>
        <begin position="1"/>
        <end position="105"/>
    </location>
</feature>
<comment type="caution">
    <text evidence="3">The sequence shown here is derived from an EMBL/GenBank/DDBJ whole genome shotgun (WGS) entry which is preliminary data.</text>
</comment>
<dbReference type="Proteomes" id="UP000823886">
    <property type="component" value="Unassembled WGS sequence"/>
</dbReference>
<gene>
    <name evidence="3" type="ORF">H9753_04960</name>
</gene>
<dbReference type="AlphaFoldDB" id="A0A9D2TBG5"/>
<evidence type="ECO:0000313" key="4">
    <source>
        <dbReference type="Proteomes" id="UP000823886"/>
    </source>
</evidence>
<sequence length="177" mass="20362">MEKKEQPIKRNPVSDTDLKEEILDQWDPVKDAKEAEEIQRNLEAVPDTEEWNPTEEKFQALMQKARERGFHISSDEGADDHTDDFDDSKKENTKEETKEKTKKETTITYPASRRAAGWWRKKAIQWTAVAAVTAIGIFGVSMTSQANRAYVMREVNKVFGNDVNTEIDNDKVVQSDR</sequence>
<feature type="compositionally biased region" description="Basic and acidic residues" evidence="1">
    <location>
        <begin position="16"/>
        <end position="40"/>
    </location>
</feature>
<feature type="transmembrane region" description="Helical" evidence="2">
    <location>
        <begin position="123"/>
        <end position="142"/>
    </location>
</feature>
<organism evidence="3 4">
    <name type="scientific">Candidatus Blautia merdavium</name>
    <dbReference type="NCBI Taxonomy" id="2838494"/>
    <lineage>
        <taxon>Bacteria</taxon>
        <taxon>Bacillati</taxon>
        <taxon>Bacillota</taxon>
        <taxon>Clostridia</taxon>
        <taxon>Lachnospirales</taxon>
        <taxon>Lachnospiraceae</taxon>
        <taxon>Blautia</taxon>
    </lineage>
</organism>
<keyword evidence="2" id="KW-1133">Transmembrane helix</keyword>
<reference evidence="3" key="2">
    <citation type="submission" date="2021-04" db="EMBL/GenBank/DDBJ databases">
        <authorList>
            <person name="Gilroy R."/>
        </authorList>
    </citation>
    <scope>NUCLEOTIDE SEQUENCE</scope>
    <source>
        <strain evidence="3">ChiBcec2-3848</strain>
    </source>
</reference>
<feature type="compositionally biased region" description="Acidic residues" evidence="1">
    <location>
        <begin position="76"/>
        <end position="86"/>
    </location>
</feature>
<feature type="compositionally biased region" description="Basic and acidic residues" evidence="1">
    <location>
        <begin position="87"/>
        <end position="105"/>
    </location>
</feature>
<reference evidence="3" key="1">
    <citation type="journal article" date="2021" name="PeerJ">
        <title>Extensive microbial diversity within the chicken gut microbiome revealed by metagenomics and culture.</title>
        <authorList>
            <person name="Gilroy R."/>
            <person name="Ravi A."/>
            <person name="Getino M."/>
            <person name="Pursley I."/>
            <person name="Horton D.L."/>
            <person name="Alikhan N.F."/>
            <person name="Baker D."/>
            <person name="Gharbi K."/>
            <person name="Hall N."/>
            <person name="Watson M."/>
            <person name="Adriaenssens E.M."/>
            <person name="Foster-Nyarko E."/>
            <person name="Jarju S."/>
            <person name="Secka A."/>
            <person name="Antonio M."/>
            <person name="Oren A."/>
            <person name="Chaudhuri R.R."/>
            <person name="La Ragione R."/>
            <person name="Hildebrand F."/>
            <person name="Pallen M.J."/>
        </authorList>
    </citation>
    <scope>NUCLEOTIDE SEQUENCE</scope>
    <source>
        <strain evidence="3">ChiBcec2-3848</strain>
    </source>
</reference>
<feature type="non-terminal residue" evidence="3">
    <location>
        <position position="177"/>
    </location>
</feature>
<keyword evidence="2" id="KW-0812">Transmembrane</keyword>
<name>A0A9D2TBG5_9FIRM</name>
<feature type="compositionally biased region" description="Basic and acidic residues" evidence="1">
    <location>
        <begin position="54"/>
        <end position="74"/>
    </location>
</feature>
<dbReference type="EMBL" id="DWVZ01000061">
    <property type="protein sequence ID" value="HJC62951.1"/>
    <property type="molecule type" value="Genomic_DNA"/>
</dbReference>
<accession>A0A9D2TBG5</accession>
<protein>
    <submittedName>
        <fullName evidence="3">Uncharacterized protein</fullName>
    </submittedName>
</protein>
<evidence type="ECO:0000313" key="3">
    <source>
        <dbReference type="EMBL" id="HJC62951.1"/>
    </source>
</evidence>